<evidence type="ECO:0000313" key="2">
    <source>
        <dbReference type="EMBL" id="JAQ05893.1"/>
    </source>
</evidence>
<reference evidence="1" key="1">
    <citation type="journal article" date="2014" name="PLoS ONE">
        <title>Transcriptome-Based Identification of ABC Transporters in the Western Tarnished Plant Bug Lygus hesperus.</title>
        <authorList>
            <person name="Hull J.J."/>
            <person name="Chaney K."/>
            <person name="Geib S.M."/>
            <person name="Fabrick J.A."/>
            <person name="Brent C.S."/>
            <person name="Walsh D."/>
            <person name="Lavine L.C."/>
        </authorList>
    </citation>
    <scope>NUCLEOTIDE SEQUENCE</scope>
</reference>
<proteinExistence type="predicted"/>
<name>A0A0A9Z313_LYGHE</name>
<gene>
    <name evidence="1" type="ORF">CM83_1873</name>
    <name evidence="2" type="ORF">g.92935</name>
</gene>
<dbReference type="EMBL" id="GDHC01012736">
    <property type="protein sequence ID" value="JAQ05893.1"/>
    <property type="molecule type" value="Transcribed_RNA"/>
</dbReference>
<reference evidence="1" key="2">
    <citation type="submission" date="2014-07" db="EMBL/GenBank/DDBJ databases">
        <authorList>
            <person name="Hull J."/>
        </authorList>
    </citation>
    <scope>NUCLEOTIDE SEQUENCE</scope>
</reference>
<protein>
    <submittedName>
        <fullName evidence="1">Uncharacterized protein</fullName>
    </submittedName>
</protein>
<accession>A0A0A9Z313</accession>
<dbReference type="AlphaFoldDB" id="A0A0A9Z313"/>
<evidence type="ECO:0000313" key="1">
    <source>
        <dbReference type="EMBL" id="JAG36190.1"/>
    </source>
</evidence>
<feature type="non-terminal residue" evidence="1">
    <location>
        <position position="1"/>
    </location>
</feature>
<dbReference type="EMBL" id="GBHO01007414">
    <property type="protein sequence ID" value="JAG36190.1"/>
    <property type="molecule type" value="Transcribed_RNA"/>
</dbReference>
<organism evidence="1">
    <name type="scientific">Lygus hesperus</name>
    <name type="common">Western plant bug</name>
    <dbReference type="NCBI Taxonomy" id="30085"/>
    <lineage>
        <taxon>Eukaryota</taxon>
        <taxon>Metazoa</taxon>
        <taxon>Ecdysozoa</taxon>
        <taxon>Arthropoda</taxon>
        <taxon>Hexapoda</taxon>
        <taxon>Insecta</taxon>
        <taxon>Pterygota</taxon>
        <taxon>Neoptera</taxon>
        <taxon>Paraneoptera</taxon>
        <taxon>Hemiptera</taxon>
        <taxon>Heteroptera</taxon>
        <taxon>Panheteroptera</taxon>
        <taxon>Cimicomorpha</taxon>
        <taxon>Miridae</taxon>
        <taxon>Mirini</taxon>
        <taxon>Lygus</taxon>
    </lineage>
</organism>
<sequence length="108" mass="12911">RKKEKEKGKEKEKRKRKDIIRNRIMNVKERKKRDNVNVNVNINEVMIQHTIMNVNEVPMITKDVNQFIVVNDMTENTMMLVDTIVIEIIWIYMMKVSVRMKDHITIGG</sequence>
<reference evidence="2" key="3">
    <citation type="journal article" date="2016" name="Gigascience">
        <title>De novo construction of an expanded transcriptome assembly for the western tarnished plant bug, Lygus hesperus.</title>
        <authorList>
            <person name="Tassone E.E."/>
            <person name="Geib S.M."/>
            <person name="Hall B."/>
            <person name="Fabrick J.A."/>
            <person name="Brent C.S."/>
            <person name="Hull J.J."/>
        </authorList>
    </citation>
    <scope>NUCLEOTIDE SEQUENCE</scope>
</reference>